<name>A0A0D0BP61_9AGAM</name>
<protein>
    <submittedName>
        <fullName evidence="1">Uncharacterized protein</fullName>
    </submittedName>
</protein>
<reference evidence="1 2" key="1">
    <citation type="submission" date="2014-04" db="EMBL/GenBank/DDBJ databases">
        <authorList>
            <consortium name="DOE Joint Genome Institute"/>
            <person name="Kuo A."/>
            <person name="Kohler A."/>
            <person name="Jargeat P."/>
            <person name="Nagy L.G."/>
            <person name="Floudas D."/>
            <person name="Copeland A."/>
            <person name="Barry K.W."/>
            <person name="Cichocki N."/>
            <person name="Veneault-Fourrey C."/>
            <person name="LaButti K."/>
            <person name="Lindquist E.A."/>
            <person name="Lipzen A."/>
            <person name="Lundell T."/>
            <person name="Morin E."/>
            <person name="Murat C."/>
            <person name="Sun H."/>
            <person name="Tunlid A."/>
            <person name="Henrissat B."/>
            <person name="Grigoriev I.V."/>
            <person name="Hibbett D.S."/>
            <person name="Martin F."/>
            <person name="Nordberg H.P."/>
            <person name="Cantor M.N."/>
            <person name="Hua S.X."/>
        </authorList>
    </citation>
    <scope>NUCLEOTIDE SEQUENCE [LARGE SCALE GENOMIC DNA]</scope>
    <source>
        <strain evidence="1 2">Ve08.2h10</strain>
    </source>
</reference>
<dbReference type="EMBL" id="KN829866">
    <property type="protein sequence ID" value="KIK73332.1"/>
    <property type="molecule type" value="Genomic_DNA"/>
</dbReference>
<evidence type="ECO:0000313" key="2">
    <source>
        <dbReference type="Proteomes" id="UP000054538"/>
    </source>
</evidence>
<dbReference type="AlphaFoldDB" id="A0A0D0BP61"/>
<accession>A0A0D0BP61</accession>
<gene>
    <name evidence="1" type="ORF">PAXRUDRAFT_178737</name>
</gene>
<dbReference type="Proteomes" id="UP000054538">
    <property type="component" value="Unassembled WGS sequence"/>
</dbReference>
<organism evidence="1 2">
    <name type="scientific">Paxillus rubicundulus Ve08.2h10</name>
    <dbReference type="NCBI Taxonomy" id="930991"/>
    <lineage>
        <taxon>Eukaryota</taxon>
        <taxon>Fungi</taxon>
        <taxon>Dikarya</taxon>
        <taxon>Basidiomycota</taxon>
        <taxon>Agaricomycotina</taxon>
        <taxon>Agaricomycetes</taxon>
        <taxon>Agaricomycetidae</taxon>
        <taxon>Boletales</taxon>
        <taxon>Paxilineae</taxon>
        <taxon>Paxillaceae</taxon>
        <taxon>Paxillus</taxon>
    </lineage>
</organism>
<keyword evidence="2" id="KW-1185">Reference proteome</keyword>
<feature type="non-terminal residue" evidence="1">
    <location>
        <position position="1"/>
    </location>
</feature>
<evidence type="ECO:0000313" key="1">
    <source>
        <dbReference type="EMBL" id="KIK73332.1"/>
    </source>
</evidence>
<proteinExistence type="predicted"/>
<dbReference type="OrthoDB" id="2507562at2759"/>
<dbReference type="InParanoid" id="A0A0D0BP61"/>
<sequence length="78" mass="8754">EWKAKLKVELKASRPISGVDEDWLNGDGNLIDEERVVEILNSASDYEQGLAQLDSWDKTVVQKLQKLAESGSRKNDVP</sequence>
<dbReference type="HOGENOM" id="CLU_2628623_0_0_1"/>
<reference evidence="2" key="2">
    <citation type="submission" date="2015-01" db="EMBL/GenBank/DDBJ databases">
        <title>Evolutionary Origins and Diversification of the Mycorrhizal Mutualists.</title>
        <authorList>
            <consortium name="DOE Joint Genome Institute"/>
            <consortium name="Mycorrhizal Genomics Consortium"/>
            <person name="Kohler A."/>
            <person name="Kuo A."/>
            <person name="Nagy L.G."/>
            <person name="Floudas D."/>
            <person name="Copeland A."/>
            <person name="Barry K.W."/>
            <person name="Cichocki N."/>
            <person name="Veneault-Fourrey C."/>
            <person name="LaButti K."/>
            <person name="Lindquist E.A."/>
            <person name="Lipzen A."/>
            <person name="Lundell T."/>
            <person name="Morin E."/>
            <person name="Murat C."/>
            <person name="Riley R."/>
            <person name="Ohm R."/>
            <person name="Sun H."/>
            <person name="Tunlid A."/>
            <person name="Henrissat B."/>
            <person name="Grigoriev I.V."/>
            <person name="Hibbett D.S."/>
            <person name="Martin F."/>
        </authorList>
    </citation>
    <scope>NUCLEOTIDE SEQUENCE [LARGE SCALE GENOMIC DNA]</scope>
    <source>
        <strain evidence="2">Ve08.2h10</strain>
    </source>
</reference>